<organism evidence="2 3">
    <name type="scientific">Actinoplanes sichuanensis</name>
    <dbReference type="NCBI Taxonomy" id="512349"/>
    <lineage>
        <taxon>Bacteria</taxon>
        <taxon>Bacillati</taxon>
        <taxon>Actinomycetota</taxon>
        <taxon>Actinomycetes</taxon>
        <taxon>Micromonosporales</taxon>
        <taxon>Micromonosporaceae</taxon>
        <taxon>Actinoplanes</taxon>
    </lineage>
</organism>
<reference evidence="3" key="1">
    <citation type="journal article" date="2019" name="Int. J. Syst. Evol. Microbiol.">
        <title>The Global Catalogue of Microorganisms (GCM) 10K type strain sequencing project: providing services to taxonomists for standard genome sequencing and annotation.</title>
        <authorList>
            <consortium name="The Broad Institute Genomics Platform"/>
            <consortium name="The Broad Institute Genome Sequencing Center for Infectious Disease"/>
            <person name="Wu L."/>
            <person name="Ma J."/>
        </authorList>
    </citation>
    <scope>NUCLEOTIDE SEQUENCE [LARGE SCALE GENOMIC DNA]</scope>
    <source>
        <strain evidence="3">CCM 7526</strain>
    </source>
</reference>
<sequence length="136" mass="15024">MKRTTTVILVALLTAAVPSPAQALPAGSIVWFHPGGDQFTPSQIWLFDGTTRTGWRRNYIPSLTAFPVQSQDMFTYQSVGSTDHLRWTVSGGTSQVTVISRDQNADILTVNHDGFTQNWYGCRSTGRPLYAQAACW</sequence>
<gene>
    <name evidence="2" type="ORF">ACFQ5G_06430</name>
</gene>
<comment type="caution">
    <text evidence="2">The sequence shown here is derived from an EMBL/GenBank/DDBJ whole genome shotgun (WGS) entry which is preliminary data.</text>
</comment>
<keyword evidence="1" id="KW-0732">Signal</keyword>
<evidence type="ECO:0000313" key="2">
    <source>
        <dbReference type="EMBL" id="MFD1364978.1"/>
    </source>
</evidence>
<proteinExistence type="predicted"/>
<evidence type="ECO:0000313" key="3">
    <source>
        <dbReference type="Proteomes" id="UP001597183"/>
    </source>
</evidence>
<feature type="chain" id="PRO_5046636592" evidence="1">
    <location>
        <begin position="24"/>
        <end position="136"/>
    </location>
</feature>
<protein>
    <submittedName>
        <fullName evidence="2">Uncharacterized protein</fullName>
    </submittedName>
</protein>
<accession>A0ABW4A481</accession>
<name>A0ABW4A481_9ACTN</name>
<evidence type="ECO:0000256" key="1">
    <source>
        <dbReference type="SAM" id="SignalP"/>
    </source>
</evidence>
<keyword evidence="3" id="KW-1185">Reference proteome</keyword>
<dbReference type="Proteomes" id="UP001597183">
    <property type="component" value="Unassembled WGS sequence"/>
</dbReference>
<dbReference type="RefSeq" id="WP_317795288.1">
    <property type="nucleotide sequence ID" value="NZ_AP028461.1"/>
</dbReference>
<dbReference type="EMBL" id="JBHTMK010000007">
    <property type="protein sequence ID" value="MFD1364978.1"/>
    <property type="molecule type" value="Genomic_DNA"/>
</dbReference>
<feature type="signal peptide" evidence="1">
    <location>
        <begin position="1"/>
        <end position="23"/>
    </location>
</feature>